<comment type="similarity">
    <text evidence="2">Belongs to the glycosyl hydrolase 13 family.</text>
</comment>
<dbReference type="InterPro" id="IPR017853">
    <property type="entry name" value="GH"/>
</dbReference>
<dbReference type="InterPro" id="IPR006047">
    <property type="entry name" value="GH13_cat_dom"/>
</dbReference>
<keyword evidence="12" id="KW-0326">Glycosidase</keyword>
<dbReference type="GO" id="GO:0004349">
    <property type="term" value="F:glutamate 5-kinase activity"/>
    <property type="evidence" value="ECO:0007669"/>
    <property type="project" value="InterPro"/>
</dbReference>
<dbReference type="SUPFAM" id="SSF88697">
    <property type="entry name" value="PUA domain-like"/>
    <property type="match status" value="1"/>
</dbReference>
<keyword evidence="13" id="KW-0462">Maltose metabolism</keyword>
<dbReference type="GO" id="GO:0005524">
    <property type="term" value="F:ATP binding"/>
    <property type="evidence" value="ECO:0007669"/>
    <property type="project" value="UniProtKB-KW"/>
</dbReference>
<dbReference type="NCBIfam" id="TIGR01027">
    <property type="entry name" value="proB"/>
    <property type="match status" value="1"/>
</dbReference>
<dbReference type="SUPFAM" id="SSF53633">
    <property type="entry name" value="Carbamate kinase-like"/>
    <property type="match status" value="1"/>
</dbReference>
<dbReference type="SUPFAM" id="SSF51011">
    <property type="entry name" value="Glycosyl hydrolase domain"/>
    <property type="match status" value="1"/>
</dbReference>
<evidence type="ECO:0000256" key="13">
    <source>
        <dbReference type="ARBA" id="ARBA00026248"/>
    </source>
</evidence>
<dbReference type="InterPro" id="IPR019797">
    <property type="entry name" value="Glutamate_5-kinase_CS"/>
</dbReference>
<dbReference type="PROSITE" id="PS50890">
    <property type="entry name" value="PUA"/>
    <property type="match status" value="1"/>
</dbReference>
<dbReference type="Pfam" id="PF01472">
    <property type="entry name" value="PUA"/>
    <property type="match status" value="1"/>
</dbReference>
<dbReference type="GO" id="GO:0005987">
    <property type="term" value="P:sucrose catabolic process"/>
    <property type="evidence" value="ECO:0007669"/>
    <property type="project" value="TreeGrafter"/>
</dbReference>
<proteinExistence type="inferred from homology"/>
<dbReference type="SUPFAM" id="SSF51445">
    <property type="entry name" value="(Trans)glycosidases"/>
    <property type="match status" value="1"/>
</dbReference>
<dbReference type="InterPro" id="IPR036974">
    <property type="entry name" value="PUA_sf"/>
</dbReference>
<dbReference type="PANTHER" id="PTHR10357">
    <property type="entry name" value="ALPHA-AMYLASE FAMILY MEMBER"/>
    <property type="match status" value="1"/>
</dbReference>
<dbReference type="GO" id="GO:0004558">
    <property type="term" value="F:alpha-1,4-glucosidase activity"/>
    <property type="evidence" value="ECO:0007669"/>
    <property type="project" value="UniProtKB-EC"/>
</dbReference>
<dbReference type="FunFam" id="3.90.400.10:FF:000003">
    <property type="entry name" value="Probable alpha-glucosidase (Maltase)"/>
    <property type="match status" value="1"/>
</dbReference>
<dbReference type="InterPro" id="IPR002478">
    <property type="entry name" value="PUA"/>
</dbReference>
<dbReference type="InterPro" id="IPR001048">
    <property type="entry name" value="Asp/Glu/Uridylate_kinase"/>
</dbReference>
<dbReference type="GO" id="GO:1901607">
    <property type="term" value="P:alpha-amino acid biosynthetic process"/>
    <property type="evidence" value="ECO:0007669"/>
    <property type="project" value="UniProtKB-ARBA"/>
</dbReference>
<evidence type="ECO:0000256" key="2">
    <source>
        <dbReference type="ARBA" id="ARBA00008061"/>
    </source>
</evidence>
<dbReference type="GO" id="GO:0003723">
    <property type="term" value="F:RNA binding"/>
    <property type="evidence" value="ECO:0007669"/>
    <property type="project" value="InterPro"/>
</dbReference>
<keyword evidence="5" id="KW-0028">Amino-acid biosynthesis</keyword>
<reference evidence="17 18" key="1">
    <citation type="submission" date="2013-02" db="EMBL/GenBank/DDBJ databases">
        <title>Genome sequence of Candida maltosa Xu316, a potential industrial strain for xylitol and ethanol production.</title>
        <authorList>
            <person name="Yu J."/>
            <person name="Wang Q."/>
            <person name="Geng X."/>
            <person name="Bao W."/>
            <person name="He P."/>
            <person name="Cai J."/>
        </authorList>
    </citation>
    <scope>NUCLEOTIDE SEQUENCE [LARGE SCALE GENOMIC DNA]</scope>
    <source>
        <strain evidence="18">Xu316</strain>
    </source>
</reference>
<dbReference type="InterPro" id="IPR045857">
    <property type="entry name" value="O16G_dom_2"/>
</dbReference>
<comment type="caution">
    <text evidence="17">The sequence shown here is derived from an EMBL/GenBank/DDBJ whole genome shotgun (WGS) entry which is preliminary data.</text>
</comment>
<dbReference type="Proteomes" id="UP000011777">
    <property type="component" value="Unassembled WGS sequence"/>
</dbReference>
<dbReference type="Pfam" id="PF00696">
    <property type="entry name" value="AA_kinase"/>
    <property type="match status" value="1"/>
</dbReference>
<evidence type="ECO:0000256" key="11">
    <source>
        <dbReference type="ARBA" id="ARBA00022840"/>
    </source>
</evidence>
<dbReference type="PROSITE" id="PS00902">
    <property type="entry name" value="GLUTAMATE_5_KINASE"/>
    <property type="match status" value="1"/>
</dbReference>
<keyword evidence="8" id="KW-0547">Nucleotide-binding</keyword>
<comment type="catalytic activity">
    <reaction evidence="1">
        <text>Hydrolysis of terminal, non-reducing (1-&gt;4)-linked alpha-D-glucose residues with release of alpha-D-glucose.</text>
        <dbReference type="EC" id="3.2.1.20"/>
    </reaction>
</comment>
<dbReference type="SMART" id="SM00642">
    <property type="entry name" value="Aamy"/>
    <property type="match status" value="1"/>
</dbReference>
<dbReference type="Gene3D" id="3.20.20.80">
    <property type="entry name" value="Glycosidases"/>
    <property type="match status" value="1"/>
</dbReference>
<evidence type="ECO:0000256" key="9">
    <source>
        <dbReference type="ARBA" id="ARBA00022777"/>
    </source>
</evidence>
<evidence type="ECO:0000256" key="15">
    <source>
        <dbReference type="ARBA" id="ARBA00073730"/>
    </source>
</evidence>
<keyword evidence="10" id="KW-0378">Hydrolase</keyword>
<evidence type="ECO:0000256" key="5">
    <source>
        <dbReference type="ARBA" id="ARBA00022605"/>
    </source>
</evidence>
<dbReference type="EMBL" id="AOGT01000786">
    <property type="protein sequence ID" value="EMG49189.1"/>
    <property type="molecule type" value="Genomic_DNA"/>
</dbReference>
<evidence type="ECO:0000256" key="7">
    <source>
        <dbReference type="ARBA" id="ARBA00022679"/>
    </source>
</evidence>
<evidence type="ECO:0000256" key="3">
    <source>
        <dbReference type="ARBA" id="ARBA00012741"/>
    </source>
</evidence>
<dbReference type="GO" id="GO:0005737">
    <property type="term" value="C:cytoplasm"/>
    <property type="evidence" value="ECO:0007669"/>
    <property type="project" value="InterPro"/>
</dbReference>
<dbReference type="CDD" id="cd04242">
    <property type="entry name" value="AAK_G5K_ProB"/>
    <property type="match status" value="1"/>
</dbReference>
<dbReference type="CDD" id="cd21157">
    <property type="entry name" value="PUA_G5K"/>
    <property type="match status" value="1"/>
</dbReference>
<dbReference type="PANTHER" id="PTHR10357:SF179">
    <property type="entry name" value="NEUTRAL AND BASIC AMINO ACID TRANSPORT PROTEIN RBAT"/>
    <property type="match status" value="1"/>
</dbReference>
<dbReference type="eggNOG" id="KOG2063">
    <property type="taxonomic scope" value="Eukaryota"/>
</dbReference>
<sequence length="1756" mass="200973">MHDPKWWKEAIVYQIWPASYKDSNDDGVGDIPGIISTLDYLKDLGTDVVWLSPMYDSPQDDMGYDISDYENVYPKYGTLDNMQELINGCHKRGMKLILDLVINHTSDQHEWFKESRSSKDNPKRDWYIWKPPKIDADGKRHPPNNWGSYFSGSTWKYDELTGEYYLHLFAESQPDLNWENKECREAIYKSALKFWLEKGVDGFRIDTAGMYSKHQDFKDAPVVLPDVEFQPCKIYHQHGPRIHEFHKEIAEIMAPYDTMTVGEVGHSTKDQSLKYVSAEAKEMNMMFLFDAVEIGSDPRDRFRYHGFDLVDFKKAIKSQGEFIEGTDAWSTVFLENHDQPRSISRFGNDSPEYRVASGKTLAMLQCCLTGTEFIYQGQEIGMINVPKTWDIKEYLDINTINYYNQFKDTASKEKLDQLLVNINLLARDNARTPVQWTDQENAGFSGRKPWMKTNDSYKEINVAKELENKDSLLNFWKQMIKIRKEYKDLFVYGGFEILDIEDPKLFKFVKTGDNNRKALVVLNFSTDEVAFTYNGKISVSTQTPTEDEVTREPRLANMALIVETMVKLRRQGHKIVIVSSGAIAFGMKRVGLDEKPSKLSAVQALASIGQGRLIGLFDDLFRQLEQPIAQILITRNDIMDFTQYKNAKNTVNELLEMGIIPIVNENDTLSVSEIKFGDNDTLSAITAGMIHADYLFLMTDVECLYTDNPRTNPDAEPILIVDKIDELHVKTDTEDGGAGSKVGTGGMTTKLIAAELATNIGVTTIITLSSKPYSILDIVAHIQEQSSELLTIEQQRDAMKRDVKSGRLPLHTRFLSLPQATQIKSDRRFWLLHGLKTRGALIIDQGCFQALTRKNRAGLLPAGILEVVGQFHESECVSIKVVADKNYLEDAVEVGHCRVNYSAPEIRLIKGHKSSEIESILGYADMVYDDLAKIDYRISPILENLSLLDDEVITTISTYENNIYLGTSIGNLLHFHKFEDSTEYIGITTLEVSPHSISKIICVPDIQRLILVSNRVTAAYTLPELSPCHMKKMKDVNDLYHLDTDRILVLSPTKLRIIRLQQDQISLSREINYANGTTVKSSSSHKSNYIVVANNQNYDIIDLENNRKVPLFDYKTDTTSDIQPIIVPFDDEYLLTVSSDTSTSMAMFISTAGDVTRGTLTWVDEGYPQGGIVIESSYVFALFNKKIIVSSLDSLESVVQMDYDNDDANRIIKVDQAFIEDEESKELIGSTIQPIPAHIVLTNGKSVLGVHRKHKLVELQQQVLNVLENQGDWKSLQIDPTEFTGELESYAYHLLLLQSIVTNNEVTTLQVLNRENNGVLEISPDFVTYLIGEGEKPEIFHGLEPILEKWTFSKDTELLKKYIRNLKQDYLSDKLQLLYYEISSDTESLDFIKSKNWTTYDEHVKSIIELLTKKDRFVCVSEIFKSLGLIDDYVIFLNAHLSNDILDDTIQLVLSEKLNESQYAKTLINIINFDKPKGYEVLRKAPKKYQAINNSIMKDLSAEDSNQDRSFALLQVELMEKAFKENSNLQDELFELLRSILKLMYEEVKDDFDLLHTEFLQMNSLEKNKWPKIPWLDFLRICGKSKDLAIFVDFYLKSFELQEGKITDDPIFVYHRLFTKSDIPGLLEYGDYTTAERLASGENPYPKKYFYKEFTFTPTEPNEEKLRQVLTFYLSKYTSNEPVAYAVKHFAETYSKNIPILDFLNLIPDNFPIAYLTDYFKITIKDINETYRDGIMTKSIAKAEALRTRKLSKDLS</sequence>
<dbReference type="OrthoDB" id="409889at2759"/>
<keyword evidence="7" id="KW-0808">Transferase</keyword>
<keyword evidence="6" id="KW-0641">Proline biosynthesis</keyword>
<dbReference type="EC" id="3.2.1.20" evidence="3"/>
<name>M3K385_CANMX</name>
<evidence type="ECO:0000256" key="10">
    <source>
        <dbReference type="ARBA" id="ARBA00022801"/>
    </source>
</evidence>
<gene>
    <name evidence="17" type="ORF">G210_0124</name>
</gene>
<dbReference type="Gene3D" id="2.30.130.10">
    <property type="entry name" value="PUA domain"/>
    <property type="match status" value="1"/>
</dbReference>
<evidence type="ECO:0000313" key="17">
    <source>
        <dbReference type="EMBL" id="EMG49189.1"/>
    </source>
</evidence>
<keyword evidence="18" id="KW-1185">Reference proteome</keyword>
<dbReference type="FunFam" id="3.20.20.80:FF:000064">
    <property type="entry name" value="Oligo-1,6-glucosidase"/>
    <property type="match status" value="1"/>
</dbReference>
<organism evidence="17 18">
    <name type="scientific">Candida maltosa (strain Xu316)</name>
    <name type="common">Yeast</name>
    <dbReference type="NCBI Taxonomy" id="1245528"/>
    <lineage>
        <taxon>Eukaryota</taxon>
        <taxon>Fungi</taxon>
        <taxon>Dikarya</taxon>
        <taxon>Ascomycota</taxon>
        <taxon>Saccharomycotina</taxon>
        <taxon>Pichiomycetes</taxon>
        <taxon>Debaryomycetaceae</taxon>
        <taxon>Candida/Lodderomyces clade</taxon>
        <taxon>Candida</taxon>
    </lineage>
</organism>
<evidence type="ECO:0000256" key="6">
    <source>
        <dbReference type="ARBA" id="ARBA00022650"/>
    </source>
</evidence>
<dbReference type="InterPro" id="IPR001057">
    <property type="entry name" value="Glu/AcGlu_kinase"/>
</dbReference>
<dbReference type="HOGENOM" id="CLU_239223_0_0_1"/>
<dbReference type="HAMAP" id="MF_00456">
    <property type="entry name" value="ProB"/>
    <property type="match status" value="1"/>
</dbReference>
<evidence type="ECO:0000256" key="1">
    <source>
        <dbReference type="ARBA" id="ARBA00001657"/>
    </source>
</evidence>
<evidence type="ECO:0000313" key="18">
    <source>
        <dbReference type="Proteomes" id="UP000011777"/>
    </source>
</evidence>
<dbReference type="InterPro" id="IPR015947">
    <property type="entry name" value="PUA-like_sf"/>
</dbReference>
<dbReference type="FunFam" id="2.30.130.10:FF:000008">
    <property type="entry name" value="Glutamate 5-kinase"/>
    <property type="match status" value="1"/>
</dbReference>
<dbReference type="GO" id="GO:0000025">
    <property type="term" value="P:maltose catabolic process"/>
    <property type="evidence" value="ECO:0007669"/>
    <property type="project" value="TreeGrafter"/>
</dbReference>
<evidence type="ECO:0000256" key="4">
    <source>
        <dbReference type="ARBA" id="ARBA00022490"/>
    </source>
</evidence>
<dbReference type="eggNOG" id="KOG1154">
    <property type="taxonomic scope" value="Eukaryota"/>
</dbReference>
<dbReference type="PRINTS" id="PR00474">
    <property type="entry name" value="GLU5KINASE"/>
</dbReference>
<dbReference type="GO" id="GO:0004575">
    <property type="term" value="F:sucrose alpha-glucosidase activity"/>
    <property type="evidence" value="ECO:0007669"/>
    <property type="project" value="TreeGrafter"/>
</dbReference>
<evidence type="ECO:0000256" key="8">
    <source>
        <dbReference type="ARBA" id="ARBA00022741"/>
    </source>
</evidence>
<keyword evidence="4" id="KW-0963">Cytoplasm</keyword>
<dbReference type="FunFam" id="3.40.1160.10:FF:000018">
    <property type="entry name" value="Glutamate 5-kinase"/>
    <property type="match status" value="1"/>
</dbReference>
<dbReference type="InterPro" id="IPR036393">
    <property type="entry name" value="AceGlu_kinase-like_sf"/>
</dbReference>
<evidence type="ECO:0000256" key="14">
    <source>
        <dbReference type="ARBA" id="ARBA00041343"/>
    </source>
</evidence>
<dbReference type="InterPro" id="IPR005715">
    <property type="entry name" value="Glu_5kinase/COase_Synthase"/>
</dbReference>
<keyword evidence="11" id="KW-0067">ATP-binding</keyword>
<dbReference type="GO" id="GO:0004574">
    <property type="term" value="F:oligo-1,6-glucosidase activity"/>
    <property type="evidence" value="ECO:0007669"/>
    <property type="project" value="TreeGrafter"/>
</dbReference>
<dbReference type="PROSITE" id="PS50219">
    <property type="entry name" value="CNH"/>
    <property type="match status" value="1"/>
</dbReference>
<dbReference type="GO" id="GO:0004556">
    <property type="term" value="F:alpha-amylase activity"/>
    <property type="evidence" value="ECO:0007669"/>
    <property type="project" value="TreeGrafter"/>
</dbReference>
<dbReference type="GO" id="GO:0033934">
    <property type="term" value="F:glucan 1,4-alpha-maltotriohydrolase activity"/>
    <property type="evidence" value="ECO:0007669"/>
    <property type="project" value="TreeGrafter"/>
</dbReference>
<dbReference type="STRING" id="1245528.M3K385"/>
<dbReference type="InterPro" id="IPR041739">
    <property type="entry name" value="G5K_ProB"/>
</dbReference>
<dbReference type="Gene3D" id="3.90.400.10">
    <property type="entry name" value="Oligo-1,6-glucosidase, Domain 2"/>
    <property type="match status" value="1"/>
</dbReference>
<evidence type="ECO:0000256" key="12">
    <source>
        <dbReference type="ARBA" id="ARBA00023295"/>
    </source>
</evidence>
<dbReference type="Pfam" id="PF00128">
    <property type="entry name" value="Alpha-amylase"/>
    <property type="match status" value="1"/>
</dbReference>
<dbReference type="FunFam" id="3.20.20.80:FF:000087">
    <property type="entry name" value="Oligo-1,6-glucosidase IMA1"/>
    <property type="match status" value="1"/>
</dbReference>
<dbReference type="eggNOG" id="KOG0471">
    <property type="taxonomic scope" value="Eukaryota"/>
</dbReference>
<feature type="domain" description="CNH" evidence="16">
    <location>
        <begin position="950"/>
        <end position="1217"/>
    </location>
</feature>
<dbReference type="InterPro" id="IPR001180">
    <property type="entry name" value="CNH_dom"/>
</dbReference>
<evidence type="ECO:0000259" key="16">
    <source>
        <dbReference type="PROSITE" id="PS50219"/>
    </source>
</evidence>
<dbReference type="CDD" id="cd11333">
    <property type="entry name" value="AmyAc_SI_OligoGlu_DGase"/>
    <property type="match status" value="1"/>
</dbReference>
<dbReference type="Gene3D" id="3.40.1160.10">
    <property type="entry name" value="Acetylglutamate kinase-like"/>
    <property type="match status" value="1"/>
</dbReference>
<accession>M3K385</accession>
<keyword evidence="9" id="KW-0418">Kinase</keyword>
<protein>
    <recommendedName>
        <fullName evidence="15">Alpha-glucosidase</fullName>
        <ecNumber evidence="3">3.2.1.20</ecNumber>
    </recommendedName>
    <alternativeName>
        <fullName evidence="14">Maltase</fullName>
    </alternativeName>
</protein>
<dbReference type="SMART" id="SM00359">
    <property type="entry name" value="PUA"/>
    <property type="match status" value="1"/>
</dbReference>